<dbReference type="OrthoDB" id="10263345at2759"/>
<evidence type="ECO:0000259" key="4">
    <source>
        <dbReference type="Pfam" id="PF10475"/>
    </source>
</evidence>
<keyword evidence="3" id="KW-0175">Coiled coil</keyword>
<dbReference type="Pfam" id="PF10475">
    <property type="entry name" value="Vps54_N"/>
    <property type="match status" value="1"/>
</dbReference>
<dbReference type="InterPro" id="IPR019515">
    <property type="entry name" value="VPS54_N"/>
</dbReference>
<dbReference type="AlphaFoldDB" id="A0A401TAJ2"/>
<dbReference type="EMBL" id="BEZZ01029506">
    <property type="protein sequence ID" value="GCC39673.1"/>
    <property type="molecule type" value="Genomic_DNA"/>
</dbReference>
<sequence length="55" mass="6328">MKFLQLNIAKEGFTQASLGLLANQRKRQLLIGLLKSLRTIKTLQRTDVRLSEMLE</sequence>
<organism evidence="5 6">
    <name type="scientific">Chiloscyllium punctatum</name>
    <name type="common">Brownbanded bambooshark</name>
    <name type="synonym">Hemiscyllium punctatum</name>
    <dbReference type="NCBI Taxonomy" id="137246"/>
    <lineage>
        <taxon>Eukaryota</taxon>
        <taxon>Metazoa</taxon>
        <taxon>Chordata</taxon>
        <taxon>Craniata</taxon>
        <taxon>Vertebrata</taxon>
        <taxon>Chondrichthyes</taxon>
        <taxon>Elasmobranchii</taxon>
        <taxon>Galeomorphii</taxon>
        <taxon>Galeoidea</taxon>
        <taxon>Orectolobiformes</taxon>
        <taxon>Hemiscylliidae</taxon>
        <taxon>Chiloscyllium</taxon>
    </lineage>
</organism>
<proteinExistence type="predicted"/>
<dbReference type="GO" id="GO:0015031">
    <property type="term" value="P:protein transport"/>
    <property type="evidence" value="ECO:0007669"/>
    <property type="project" value="UniProtKB-KW"/>
</dbReference>
<name>A0A401TAJ2_CHIPU</name>
<evidence type="ECO:0000256" key="3">
    <source>
        <dbReference type="ARBA" id="ARBA00023054"/>
    </source>
</evidence>
<dbReference type="STRING" id="137246.A0A401TAJ2"/>
<evidence type="ECO:0000256" key="2">
    <source>
        <dbReference type="ARBA" id="ARBA00022927"/>
    </source>
</evidence>
<protein>
    <recommendedName>
        <fullName evidence="4">Vacuolar protein sorting-associated protein 54 N-terminal domain-containing protein</fullName>
    </recommendedName>
</protein>
<keyword evidence="6" id="KW-1185">Reference proteome</keyword>
<feature type="non-terminal residue" evidence="5">
    <location>
        <position position="55"/>
    </location>
</feature>
<keyword evidence="2" id="KW-0653">Protein transport</keyword>
<evidence type="ECO:0000256" key="1">
    <source>
        <dbReference type="ARBA" id="ARBA00022448"/>
    </source>
</evidence>
<reference evidence="5 6" key="1">
    <citation type="journal article" date="2018" name="Nat. Ecol. Evol.">
        <title>Shark genomes provide insights into elasmobranch evolution and the origin of vertebrates.</title>
        <authorList>
            <person name="Hara Y"/>
            <person name="Yamaguchi K"/>
            <person name="Onimaru K"/>
            <person name="Kadota M"/>
            <person name="Koyanagi M"/>
            <person name="Keeley SD"/>
            <person name="Tatsumi K"/>
            <person name="Tanaka K"/>
            <person name="Motone F"/>
            <person name="Kageyama Y"/>
            <person name="Nozu R"/>
            <person name="Adachi N"/>
            <person name="Nishimura O"/>
            <person name="Nakagawa R"/>
            <person name="Tanegashima C"/>
            <person name="Kiyatake I"/>
            <person name="Matsumoto R"/>
            <person name="Murakumo K"/>
            <person name="Nishida K"/>
            <person name="Terakita A"/>
            <person name="Kuratani S"/>
            <person name="Sato K"/>
            <person name="Hyodo S Kuraku.S."/>
        </authorList>
    </citation>
    <scope>NUCLEOTIDE SEQUENCE [LARGE SCALE GENOMIC DNA]</scope>
</reference>
<gene>
    <name evidence="5" type="ORF">chiPu_0023926</name>
</gene>
<evidence type="ECO:0000313" key="5">
    <source>
        <dbReference type="EMBL" id="GCC39673.1"/>
    </source>
</evidence>
<dbReference type="Proteomes" id="UP000287033">
    <property type="component" value="Unassembled WGS sequence"/>
</dbReference>
<accession>A0A401TAJ2</accession>
<keyword evidence="1" id="KW-0813">Transport</keyword>
<feature type="domain" description="Vacuolar protein sorting-associated protein 54 N-terminal" evidence="4">
    <location>
        <begin position="5"/>
        <end position="55"/>
    </location>
</feature>
<comment type="caution">
    <text evidence="5">The sequence shown here is derived from an EMBL/GenBank/DDBJ whole genome shotgun (WGS) entry which is preliminary data.</text>
</comment>
<evidence type="ECO:0000313" key="6">
    <source>
        <dbReference type="Proteomes" id="UP000287033"/>
    </source>
</evidence>